<proteinExistence type="predicted"/>
<evidence type="ECO:0008006" key="3">
    <source>
        <dbReference type="Google" id="ProtNLM"/>
    </source>
</evidence>
<dbReference type="EMBL" id="BPRB01000193">
    <property type="protein sequence ID" value="GJE61168.1"/>
    <property type="molecule type" value="Genomic_DNA"/>
</dbReference>
<protein>
    <recommendedName>
        <fullName evidence="3">Ribosomal protein S27</fullName>
    </recommendedName>
</protein>
<dbReference type="RefSeq" id="WP_238183739.1">
    <property type="nucleotide sequence ID" value="NZ_BPRB01000193.1"/>
</dbReference>
<dbReference type="Proteomes" id="UP001055057">
    <property type="component" value="Unassembled WGS sequence"/>
</dbReference>
<name>A0ABQ4U103_9HYPH</name>
<accession>A0ABQ4U103</accession>
<organism evidence="1 2">
    <name type="scientific">Methylobacterium trifolii</name>
    <dbReference type="NCBI Taxonomy" id="1003092"/>
    <lineage>
        <taxon>Bacteria</taxon>
        <taxon>Pseudomonadati</taxon>
        <taxon>Pseudomonadota</taxon>
        <taxon>Alphaproteobacteria</taxon>
        <taxon>Hyphomicrobiales</taxon>
        <taxon>Methylobacteriaceae</taxon>
        <taxon>Methylobacterium</taxon>
    </lineage>
</organism>
<keyword evidence="2" id="KW-1185">Reference proteome</keyword>
<evidence type="ECO:0000313" key="2">
    <source>
        <dbReference type="Proteomes" id="UP001055057"/>
    </source>
</evidence>
<reference evidence="1" key="2">
    <citation type="submission" date="2021-08" db="EMBL/GenBank/DDBJ databases">
        <authorList>
            <person name="Tani A."/>
            <person name="Ola A."/>
            <person name="Ogura Y."/>
            <person name="Katsura K."/>
            <person name="Hayashi T."/>
        </authorList>
    </citation>
    <scope>NUCLEOTIDE SEQUENCE</scope>
    <source>
        <strain evidence="1">DSM 23632</strain>
    </source>
</reference>
<evidence type="ECO:0000313" key="1">
    <source>
        <dbReference type="EMBL" id="GJE61168.1"/>
    </source>
</evidence>
<sequence length="68" mass="7144">MNEILVVALICASSVQAPDCDRATASDVLTGPAHSLQECLLQGPILAANAGLGSSKDSYVKTRCEQRR</sequence>
<gene>
    <name evidence="1" type="ORF">MPOCJGCO_3289</name>
</gene>
<reference evidence="1" key="1">
    <citation type="journal article" date="2021" name="Front. Microbiol.">
        <title>Comprehensive Comparative Genomics and Phenotyping of Methylobacterium Species.</title>
        <authorList>
            <person name="Alessa O."/>
            <person name="Ogura Y."/>
            <person name="Fujitani Y."/>
            <person name="Takami H."/>
            <person name="Hayashi T."/>
            <person name="Sahin N."/>
            <person name="Tani A."/>
        </authorList>
    </citation>
    <scope>NUCLEOTIDE SEQUENCE</scope>
    <source>
        <strain evidence="1">DSM 23632</strain>
    </source>
</reference>
<comment type="caution">
    <text evidence="1">The sequence shown here is derived from an EMBL/GenBank/DDBJ whole genome shotgun (WGS) entry which is preliminary data.</text>
</comment>